<dbReference type="EMBL" id="JAUHGG010000052">
    <property type="protein sequence ID" value="MDS1824643.1"/>
    <property type="molecule type" value="Genomic_DNA"/>
</dbReference>
<evidence type="ECO:0000313" key="1">
    <source>
        <dbReference type="EMBL" id="MDS1824643.1"/>
    </source>
</evidence>
<organism evidence="1 2">
    <name type="scientific">Vibrio parahaemolyticus</name>
    <dbReference type="NCBI Taxonomy" id="670"/>
    <lineage>
        <taxon>Bacteria</taxon>
        <taxon>Pseudomonadati</taxon>
        <taxon>Pseudomonadota</taxon>
        <taxon>Gammaproteobacteria</taxon>
        <taxon>Vibrionales</taxon>
        <taxon>Vibrionaceae</taxon>
        <taxon>Vibrio</taxon>
    </lineage>
</organism>
<protein>
    <submittedName>
        <fullName evidence="1">Uncharacterized protein</fullName>
    </submittedName>
</protein>
<dbReference type="AlphaFoldDB" id="A0AAW8Q7S2"/>
<dbReference type="Proteomes" id="UP001253193">
    <property type="component" value="Unassembled WGS sequence"/>
</dbReference>
<accession>A0AAW8Q7S2</accession>
<comment type="caution">
    <text evidence="1">The sequence shown here is derived from an EMBL/GenBank/DDBJ whole genome shotgun (WGS) entry which is preliminary data.</text>
</comment>
<reference evidence="1" key="1">
    <citation type="submission" date="2023-06" db="EMBL/GenBank/DDBJ databases">
        <title>Genomic Diversity of Vibrio spp. and Metagenomic Analysis of Pathogens in Florida Gulf Coastal Waters Following Hurricane Ian.</title>
        <authorList>
            <person name="Brumfield K.D."/>
        </authorList>
    </citation>
    <scope>NUCLEOTIDE SEQUENCE</scope>
    <source>
        <strain evidence="1">WBS2B-138</strain>
    </source>
</reference>
<proteinExistence type="predicted"/>
<sequence length="227" mass="26377">MKSKSLVKVTEHHDGGFHLTFFRPTFSLFYAGMNYEHTISVAKRFLNDQIRYEAIPHIESCSSQGENINCPEGCISLPADIWNCKLTDSMCSLQSSINLNDKEEFIELCHAPKLKKEQIWNTVEQGKYKGFHHVPGRHLCICCEFKDKKKESFRYHYPWEFAELDVAILSTYEDTYRKLEEKGIPVNYVMSPICSECCYELAITLRPELESCLQVIEVNFDPRKKSV</sequence>
<evidence type="ECO:0000313" key="2">
    <source>
        <dbReference type="Proteomes" id="UP001253193"/>
    </source>
</evidence>
<name>A0AAW8Q7S2_VIBPH</name>
<dbReference type="RefSeq" id="WP_140104037.1">
    <property type="nucleotide sequence ID" value="NZ_CP034285.1"/>
</dbReference>
<gene>
    <name evidence="1" type="ORF">QX249_28955</name>
</gene>